<comment type="caution">
    <text evidence="2">The sequence shown here is derived from an EMBL/GenBank/DDBJ whole genome shotgun (WGS) entry which is preliminary data.</text>
</comment>
<dbReference type="PANTHER" id="PTHR30595:SF6">
    <property type="entry name" value="SCHLAFEN ALBA-2 DOMAIN-CONTAINING PROTEIN"/>
    <property type="match status" value="1"/>
</dbReference>
<gene>
    <name evidence="2" type="ORF">GTQ45_11700</name>
</gene>
<dbReference type="Pfam" id="PF04326">
    <property type="entry name" value="SLFN_AlbA_2"/>
    <property type="match status" value="1"/>
</dbReference>
<dbReference type="PANTHER" id="PTHR30595">
    <property type="entry name" value="GLPR-RELATED TRANSCRIPTIONAL REPRESSOR"/>
    <property type="match status" value="1"/>
</dbReference>
<dbReference type="InterPro" id="IPR007421">
    <property type="entry name" value="Schlafen_AlbA_2_dom"/>
</dbReference>
<name>A0A845QD97_9HYPH</name>
<dbReference type="InterPro" id="IPR038461">
    <property type="entry name" value="Schlafen_AlbA_2_dom_sf"/>
</dbReference>
<proteinExistence type="predicted"/>
<feature type="domain" description="Schlafen AlbA-2" evidence="1">
    <location>
        <begin position="44"/>
        <end position="166"/>
    </location>
</feature>
<dbReference type="RefSeq" id="WP_160588465.1">
    <property type="nucleotide sequence ID" value="NZ_BMHN01000001.1"/>
</dbReference>
<dbReference type="OrthoDB" id="7817026at2"/>
<dbReference type="EMBL" id="WXYQ01000007">
    <property type="protein sequence ID" value="NBG96397.1"/>
    <property type="molecule type" value="Genomic_DNA"/>
</dbReference>
<dbReference type="GeneID" id="300655549"/>
<dbReference type="AlphaFoldDB" id="A0A845QD97"/>
<evidence type="ECO:0000259" key="1">
    <source>
        <dbReference type="Pfam" id="PF04326"/>
    </source>
</evidence>
<accession>A0A845QD97</accession>
<evidence type="ECO:0000313" key="3">
    <source>
        <dbReference type="Proteomes" id="UP000470384"/>
    </source>
</evidence>
<evidence type="ECO:0000313" key="2">
    <source>
        <dbReference type="EMBL" id="NBG96397.1"/>
    </source>
</evidence>
<organism evidence="2 3">
    <name type="scientific">Pyruvatibacter mobilis</name>
    <dbReference type="NCBI Taxonomy" id="1712261"/>
    <lineage>
        <taxon>Bacteria</taxon>
        <taxon>Pseudomonadati</taxon>
        <taxon>Pseudomonadota</taxon>
        <taxon>Alphaproteobacteria</taxon>
        <taxon>Hyphomicrobiales</taxon>
        <taxon>Parvibaculaceae</taxon>
        <taxon>Pyruvatibacter</taxon>
    </lineage>
</organism>
<protein>
    <recommendedName>
        <fullName evidence="1">Schlafen AlbA-2 domain-containing protein</fullName>
    </recommendedName>
</protein>
<sequence length="412" mass="46228">MIADIVCLNAPNNTVVESSMLDHLDFDSVTESDIKQLIENSVPEGHRLDFKREIYGSEPAEKREFLKDISALANTSGGHLIIGMDEEEGVATSIYPQKVDPDEEVLRMNNLARDGISPPIQGLLIRAVKVDEGHCFFVRVPESWNAPHKVIHKGDHRFYARNSSGVDYLSTESIRTLVTRGAELQTLIESFVENRIEKIRKNHGPATLSDKRGKLSVHLVPLRSFSKPAETIDMRSAHTDCKSLRTLEGVCFTGRFNIDGYLGSERHGTLGDSYIQLYRSGVMESVENGFVQTLKDQGYVAAHHIEERVLGSLLPWMHILSRLNINPPHLVFVTLQEVHGAKLAISESMLDNNRSDPFDRPVLALPTTFFESIPDRDELHRLMRPAFDALWNASGRAFAWSFDDNDVWSGGV</sequence>
<reference evidence="2 3" key="1">
    <citation type="journal article" date="2016" name="Int. J. Syst. Evol. Microbiol.">
        <title>Pyruvatibacter mobilis gen. nov., sp. nov., a marine bacterium from the culture broth of Picochlorum sp. 122.</title>
        <authorList>
            <person name="Wang G."/>
            <person name="Tang M."/>
            <person name="Wu H."/>
            <person name="Dai S."/>
            <person name="Li T."/>
            <person name="Chen C."/>
            <person name="He H."/>
            <person name="Fan J."/>
            <person name="Xiang W."/>
            <person name="Li X."/>
        </authorList>
    </citation>
    <scope>NUCLEOTIDE SEQUENCE [LARGE SCALE GENOMIC DNA]</scope>
    <source>
        <strain evidence="2 3">GYP-11</strain>
    </source>
</reference>
<dbReference type="Proteomes" id="UP000470384">
    <property type="component" value="Unassembled WGS sequence"/>
</dbReference>
<dbReference type="Gene3D" id="3.30.950.30">
    <property type="entry name" value="Schlafen, AAA domain"/>
    <property type="match status" value="1"/>
</dbReference>
<keyword evidence="3" id="KW-1185">Reference proteome</keyword>